<evidence type="ECO:0000313" key="2">
    <source>
        <dbReference type="Proteomes" id="UP001651158"/>
    </source>
</evidence>
<accession>A0ABR4QHD6</accession>
<reference evidence="1 2" key="1">
    <citation type="journal article" date="2022" name="Front. Cell. Infect. Microbiol.">
        <title>The Genomes of Two Strains of Taenia crassiceps the Animal Model for the Study of Human Cysticercosis.</title>
        <authorList>
            <person name="Bobes R.J."/>
            <person name="Estrada K."/>
            <person name="Rios-Valencia D.G."/>
            <person name="Calderon-Gallegos A."/>
            <person name="de la Torre P."/>
            <person name="Carrero J.C."/>
            <person name="Sanchez-Flores A."/>
            <person name="Laclette J.P."/>
        </authorList>
    </citation>
    <scope>NUCLEOTIDE SEQUENCE [LARGE SCALE GENOMIC DNA]</scope>
    <source>
        <strain evidence="1">WFUcys</strain>
    </source>
</reference>
<evidence type="ECO:0000313" key="1">
    <source>
        <dbReference type="EMBL" id="KAL5108728.1"/>
    </source>
</evidence>
<comment type="caution">
    <text evidence="1">The sequence shown here is derived from an EMBL/GenBank/DDBJ whole genome shotgun (WGS) entry which is preliminary data.</text>
</comment>
<keyword evidence="2" id="KW-1185">Reference proteome</keyword>
<organism evidence="1 2">
    <name type="scientific">Taenia crassiceps</name>
    <dbReference type="NCBI Taxonomy" id="6207"/>
    <lineage>
        <taxon>Eukaryota</taxon>
        <taxon>Metazoa</taxon>
        <taxon>Spiralia</taxon>
        <taxon>Lophotrochozoa</taxon>
        <taxon>Platyhelminthes</taxon>
        <taxon>Cestoda</taxon>
        <taxon>Eucestoda</taxon>
        <taxon>Cyclophyllidea</taxon>
        <taxon>Taeniidae</taxon>
        <taxon>Taenia</taxon>
    </lineage>
</organism>
<dbReference type="Proteomes" id="UP001651158">
    <property type="component" value="Unassembled WGS sequence"/>
</dbReference>
<sequence length="77" mass="8658">MACDFSASVTWILSSFQAAEMSEEQISATKLCIGCVRSFSQPDNPESCTLQMMTTPIIQIYLEKCEHLKEEQHGPWA</sequence>
<name>A0ABR4QHD6_9CEST</name>
<protein>
    <submittedName>
        <fullName evidence="1">Uncharacterized protein</fullName>
    </submittedName>
</protein>
<dbReference type="EMBL" id="JAKROA010000003">
    <property type="protein sequence ID" value="KAL5108728.1"/>
    <property type="molecule type" value="Genomic_DNA"/>
</dbReference>
<gene>
    <name evidence="1" type="ORF">TcWFU_003423</name>
</gene>
<proteinExistence type="predicted"/>